<feature type="domain" description="Calcineurin-like phosphoesterase" evidence="5">
    <location>
        <begin position="701"/>
        <end position="946"/>
    </location>
</feature>
<feature type="compositionally biased region" description="Basic and acidic residues" evidence="4">
    <location>
        <begin position="1023"/>
        <end position="1032"/>
    </location>
</feature>
<dbReference type="InterPro" id="IPR011989">
    <property type="entry name" value="ARM-like"/>
</dbReference>
<comment type="caution">
    <text evidence="7">The sequence shown here is derived from an EMBL/GenBank/DDBJ whole genome shotgun (WGS) entry which is preliminary data.</text>
</comment>
<dbReference type="SUPFAM" id="SSF56300">
    <property type="entry name" value="Metallo-dependent phosphatases"/>
    <property type="match status" value="1"/>
</dbReference>
<dbReference type="Gene3D" id="1.25.10.10">
    <property type="entry name" value="Leucine-rich Repeat Variant"/>
    <property type="match status" value="2"/>
</dbReference>
<keyword evidence="8" id="KW-1185">Reference proteome</keyword>
<dbReference type="InterPro" id="IPR007111">
    <property type="entry name" value="NACHT_NTPase"/>
</dbReference>
<dbReference type="PANTHER" id="PTHR12697:SF5">
    <property type="entry name" value="DEOXYHYPUSINE HYDROXYLASE"/>
    <property type="match status" value="1"/>
</dbReference>
<accession>A0A1U7NC79</accession>
<dbReference type="GO" id="GO:0016787">
    <property type="term" value="F:hydrolase activity"/>
    <property type="evidence" value="ECO:0007669"/>
    <property type="project" value="InterPro"/>
</dbReference>
<dbReference type="InterPro" id="IPR016024">
    <property type="entry name" value="ARM-type_fold"/>
</dbReference>
<keyword evidence="1" id="KW-0042">Antenna complex</keyword>
<dbReference type="InterPro" id="IPR027417">
    <property type="entry name" value="P-loop_NTPase"/>
</dbReference>
<proteinExistence type="predicted"/>
<dbReference type="InterPro" id="IPR021133">
    <property type="entry name" value="HEAT_type_2"/>
</dbReference>
<evidence type="ECO:0008006" key="9">
    <source>
        <dbReference type="Google" id="ProtNLM"/>
    </source>
</evidence>
<dbReference type="Pfam" id="PF00149">
    <property type="entry name" value="Metallophos"/>
    <property type="match status" value="1"/>
</dbReference>
<evidence type="ECO:0000259" key="6">
    <source>
        <dbReference type="Pfam" id="PF05729"/>
    </source>
</evidence>
<evidence type="ECO:0000259" key="5">
    <source>
        <dbReference type="Pfam" id="PF00149"/>
    </source>
</evidence>
<dbReference type="EMBL" id="MKZS01000001">
    <property type="protein sequence ID" value="OLT63545.1"/>
    <property type="molecule type" value="Genomic_DNA"/>
</dbReference>
<organism evidence="7 8">
    <name type="scientific">Moorena bouillonii PNG</name>
    <dbReference type="NCBI Taxonomy" id="568701"/>
    <lineage>
        <taxon>Bacteria</taxon>
        <taxon>Bacillati</taxon>
        <taxon>Cyanobacteriota</taxon>
        <taxon>Cyanophyceae</taxon>
        <taxon>Coleofasciculales</taxon>
        <taxon>Coleofasciculaceae</taxon>
        <taxon>Moorena</taxon>
    </lineage>
</organism>
<dbReference type="Gene3D" id="3.40.50.300">
    <property type="entry name" value="P-loop containing nucleotide triphosphate hydrolases"/>
    <property type="match status" value="1"/>
</dbReference>
<feature type="region of interest" description="Disordered" evidence="4">
    <location>
        <begin position="1009"/>
        <end position="1032"/>
    </location>
</feature>
<gene>
    <name evidence="7" type="ORF">BJP37_28520</name>
</gene>
<dbReference type="SUPFAM" id="SSF52540">
    <property type="entry name" value="P-loop containing nucleoside triphosphate hydrolases"/>
    <property type="match status" value="1"/>
</dbReference>
<keyword evidence="2" id="KW-0605">Phycobilisome</keyword>
<evidence type="ECO:0000313" key="8">
    <source>
        <dbReference type="Proteomes" id="UP000186657"/>
    </source>
</evidence>
<dbReference type="Pfam" id="PF05729">
    <property type="entry name" value="NACHT"/>
    <property type="match status" value="1"/>
</dbReference>
<protein>
    <recommendedName>
        <fullName evidence="9">Calcineurin-like phosphoesterase domain-containing protein</fullName>
    </recommendedName>
</protein>
<evidence type="ECO:0000256" key="2">
    <source>
        <dbReference type="ARBA" id="ARBA00022738"/>
    </source>
</evidence>
<sequence length="1032" mass="118118">MVTWDPYLASIRNTYAQRWQAYTPSDVEGRKRKQQQTPGLFNFDLMVQTIKSEQPERNQNREETERLPILEGLRKYADDHVLLVGRPGSGKSTALVQLLADEGIQGKIPVLVELRYYQTSVLELVRNFLKRHGVWLDSTEEIERLLFKGQFWLLIDGVNELPSEAARSDLTQFRQDYQKTTPMIFTTRDLGVGGDLGIQKKLEMQPLSADQMSEFVRKYLPQQGEQMLNQLGDRLREFGQTPLLLWMLCSLFKSRGKIPSNLGLVFRFFTQSYSQEIKQDVKVSDNNSRKFWPDLLQQLGFVMTTGDNPDKPEEINVAITKTKAEEILTNYLLKKAVVNPNVYAKTWLDDLLNHHLIQQSGELIEFRHQLIQEYYTAEYLLKQLPRLSDQQLQQNYLNYLKWTETLVLMLQLVDNKKQANRVVRLGLDVDGQLGARLAGAVKPKFQEDTVGLVARLEIPKLLKVELLGITGSEKAIPELSKCLDYDDSWVRMSATFALEKIGTEAAINPLIKLLDHDDYWVRMSAAFALGKIGTEATIDPLIKLLDDDNSNVRMSAADALGEIGTEATIDPLIKLLDDDNFWVRIRAAAALVNTVDALRNIGTEATIDPLIKLLHDDNSWVRRSAANALKKIGTEATIPKLMNLLNNEEFAATNDKDLFKRIINIINAIQERYQVYNPTYRPKPTPKPNTPKPITNQTTYILHLSDLHITTPDQASRWSNQLAQDLAQDLQIPHLDALILSGDIANYSTEQEYQAAQQFLHNLRQDFPLDPKQIVLVPGNHDLNWTLSEDAYDLRDRTKDHDKLQDGDYIKVTDQVIRVRDEAKYQQRFAHFSQFYQAIKTEPYPLDYDQQAIIHHFPDQNLLILGLNSAWQLDHHFKDRASIHSGALTNALREIRGNPNYHNCLKIAVWHHPLNSAGSDRITDQGFIEQLAVAEFRFFLHGHIHKAETSLFRYDLSPDGRKLDGICAGTFGAPTLELRTGYPWQYNLLTFEGNQLTVYTRRREEANGAWKPDSRWTQGPGEGAKDHYSIEL</sequence>
<dbReference type="AlphaFoldDB" id="A0A1U7NC79"/>
<evidence type="ECO:0000256" key="3">
    <source>
        <dbReference type="ARBA" id="ARBA00045876"/>
    </source>
</evidence>
<dbReference type="InterPro" id="IPR029052">
    <property type="entry name" value="Metallo-depent_PP-like"/>
</dbReference>
<dbReference type="PROSITE" id="PS50077">
    <property type="entry name" value="HEAT_REPEAT"/>
    <property type="match status" value="1"/>
</dbReference>
<name>A0A1U7NC79_9CYAN</name>
<dbReference type="GO" id="GO:0030089">
    <property type="term" value="C:phycobilisome"/>
    <property type="evidence" value="ECO:0007669"/>
    <property type="project" value="UniProtKB-KW"/>
</dbReference>
<dbReference type="Gene3D" id="3.60.21.10">
    <property type="match status" value="1"/>
</dbReference>
<feature type="domain" description="NACHT" evidence="6">
    <location>
        <begin position="80"/>
        <end position="222"/>
    </location>
</feature>
<dbReference type="Proteomes" id="UP000186657">
    <property type="component" value="Unassembled WGS sequence"/>
</dbReference>
<dbReference type="GO" id="GO:0016491">
    <property type="term" value="F:oxidoreductase activity"/>
    <property type="evidence" value="ECO:0007669"/>
    <property type="project" value="TreeGrafter"/>
</dbReference>
<dbReference type="PANTHER" id="PTHR12697">
    <property type="entry name" value="PBS LYASE HEAT-LIKE PROTEIN"/>
    <property type="match status" value="1"/>
</dbReference>
<comment type="function">
    <text evidence="3">Catalyzes the hydroxylation of the N(6)-(4-aminobutyl)-L-lysine intermediate produced by deoxyhypusine synthase/DHPS on a critical lysine of the eukaryotic translation initiation factor 5A/eIF-5A. This is the second step of the post-translational modification of that lysine into an unusual amino acid residue named hypusine. Hypusination is unique to mature eIF-5A factor and is essential for its function.</text>
</comment>
<evidence type="ECO:0000313" key="7">
    <source>
        <dbReference type="EMBL" id="OLT63545.1"/>
    </source>
</evidence>
<dbReference type="SUPFAM" id="SSF48371">
    <property type="entry name" value="ARM repeat"/>
    <property type="match status" value="1"/>
</dbReference>
<evidence type="ECO:0000256" key="1">
    <source>
        <dbReference type="ARBA" id="ARBA00022549"/>
    </source>
</evidence>
<evidence type="ECO:0000256" key="4">
    <source>
        <dbReference type="SAM" id="MobiDB-lite"/>
    </source>
</evidence>
<dbReference type="InterPro" id="IPR004155">
    <property type="entry name" value="PBS_lyase_HEAT"/>
</dbReference>
<reference evidence="7 8" key="1">
    <citation type="submission" date="2016-10" db="EMBL/GenBank/DDBJ databases">
        <title>Comparative genomics uncovers the prolific and rare metabolic potential of the cyanobacterial genus Moorea.</title>
        <authorList>
            <person name="Leao T."/>
            <person name="Castelao G."/>
            <person name="Korobeynikov A."/>
            <person name="Monroe E.A."/>
            <person name="Podell S."/>
            <person name="Glukhov E."/>
            <person name="Allen E."/>
            <person name="Gerwick W.H."/>
            <person name="Gerwick L."/>
        </authorList>
    </citation>
    <scope>NUCLEOTIDE SEQUENCE [LARGE SCALE GENOMIC DNA]</scope>
    <source>
        <strain evidence="7 8">PNG5-198</strain>
    </source>
</reference>
<dbReference type="Pfam" id="PF13646">
    <property type="entry name" value="HEAT_2"/>
    <property type="match status" value="2"/>
</dbReference>
<dbReference type="SMART" id="SM00567">
    <property type="entry name" value="EZ_HEAT"/>
    <property type="match status" value="6"/>
</dbReference>
<dbReference type="InterPro" id="IPR004843">
    <property type="entry name" value="Calcineurin-like_PHP"/>
</dbReference>